<proteinExistence type="predicted"/>
<evidence type="ECO:0000313" key="1">
    <source>
        <dbReference type="EMBL" id="CAH9144178.1"/>
    </source>
</evidence>
<keyword evidence="2" id="KW-1185">Reference proteome</keyword>
<accession>A0AAV0G8B0</accession>
<comment type="caution">
    <text evidence="1">The sequence shown here is derived from an EMBL/GenBank/DDBJ whole genome shotgun (WGS) entry which is preliminary data.</text>
</comment>
<dbReference type="Proteomes" id="UP001152523">
    <property type="component" value="Unassembled WGS sequence"/>
</dbReference>
<name>A0AAV0G8B0_9ASTE</name>
<gene>
    <name evidence="1" type="ORF">CEPIT_LOCUS41243</name>
</gene>
<dbReference type="EMBL" id="CAMAPF010001061">
    <property type="protein sequence ID" value="CAH9144178.1"/>
    <property type="molecule type" value="Genomic_DNA"/>
</dbReference>
<organism evidence="1 2">
    <name type="scientific">Cuscuta epithymum</name>
    <dbReference type="NCBI Taxonomy" id="186058"/>
    <lineage>
        <taxon>Eukaryota</taxon>
        <taxon>Viridiplantae</taxon>
        <taxon>Streptophyta</taxon>
        <taxon>Embryophyta</taxon>
        <taxon>Tracheophyta</taxon>
        <taxon>Spermatophyta</taxon>
        <taxon>Magnoliopsida</taxon>
        <taxon>eudicotyledons</taxon>
        <taxon>Gunneridae</taxon>
        <taxon>Pentapetalae</taxon>
        <taxon>asterids</taxon>
        <taxon>lamiids</taxon>
        <taxon>Solanales</taxon>
        <taxon>Convolvulaceae</taxon>
        <taxon>Cuscuteae</taxon>
        <taxon>Cuscuta</taxon>
        <taxon>Cuscuta subgen. Cuscuta</taxon>
    </lineage>
</organism>
<dbReference type="AlphaFoldDB" id="A0AAV0G8B0"/>
<sequence>MTCEMIVECGSPVGERPNMRETGSFVVVGGSAVAGAKPKSNVVATVMASLLWLILEFEAIVTADCTWDEARHSLVEDGSSVPPPHAGFPLSPFLAVRETQSIRD</sequence>
<evidence type="ECO:0000313" key="2">
    <source>
        <dbReference type="Proteomes" id="UP001152523"/>
    </source>
</evidence>
<protein>
    <submittedName>
        <fullName evidence="1">Uncharacterized protein</fullName>
    </submittedName>
</protein>
<reference evidence="1" key="1">
    <citation type="submission" date="2022-07" db="EMBL/GenBank/DDBJ databases">
        <authorList>
            <person name="Macas J."/>
            <person name="Novak P."/>
            <person name="Neumann P."/>
        </authorList>
    </citation>
    <scope>NUCLEOTIDE SEQUENCE</scope>
</reference>